<dbReference type="EMBL" id="JAGKQQ010000001">
    <property type="protein sequence ID" value="MBP3955446.1"/>
    <property type="molecule type" value="Genomic_DNA"/>
</dbReference>
<proteinExistence type="predicted"/>
<accession>A0ABS5BP02</accession>
<gene>
    <name evidence="2" type="ORF">J8F10_09145</name>
</gene>
<evidence type="ECO:0000256" key="1">
    <source>
        <dbReference type="SAM" id="MobiDB-lite"/>
    </source>
</evidence>
<reference evidence="2 3" key="1">
    <citation type="submission" date="2021-04" db="EMBL/GenBank/DDBJ databases">
        <authorList>
            <person name="Ivanova A."/>
        </authorList>
    </citation>
    <scope>NUCLEOTIDE SEQUENCE [LARGE SCALE GENOMIC DNA]</scope>
    <source>
        <strain evidence="2 3">G18</strain>
    </source>
</reference>
<keyword evidence="3" id="KW-1185">Reference proteome</keyword>
<dbReference type="Proteomes" id="UP000676565">
    <property type="component" value="Unassembled WGS sequence"/>
</dbReference>
<feature type="region of interest" description="Disordered" evidence="1">
    <location>
        <begin position="1"/>
        <end position="29"/>
    </location>
</feature>
<comment type="caution">
    <text evidence="2">The sequence shown here is derived from an EMBL/GenBank/DDBJ whole genome shotgun (WGS) entry which is preliminary data.</text>
</comment>
<evidence type="ECO:0000313" key="3">
    <source>
        <dbReference type="Proteomes" id="UP000676565"/>
    </source>
</evidence>
<dbReference type="RefSeq" id="WP_210653523.1">
    <property type="nucleotide sequence ID" value="NZ_JAGKQQ010000001.1"/>
</dbReference>
<evidence type="ECO:0000313" key="2">
    <source>
        <dbReference type="EMBL" id="MBP3955446.1"/>
    </source>
</evidence>
<organism evidence="2 3">
    <name type="scientific">Gemmata palustris</name>
    <dbReference type="NCBI Taxonomy" id="2822762"/>
    <lineage>
        <taxon>Bacteria</taxon>
        <taxon>Pseudomonadati</taxon>
        <taxon>Planctomycetota</taxon>
        <taxon>Planctomycetia</taxon>
        <taxon>Gemmatales</taxon>
        <taxon>Gemmataceae</taxon>
        <taxon>Gemmata</taxon>
    </lineage>
</organism>
<sequence>MQGKFSAFRKNGEVAEDVPPQQDAGGDEEALPFTAMTPQSWPRPANKTLPRLHIVKKDGSVVTMMYFHLDSHATYKGGEFTLLFTGAKHWQVTVKGSGPKFWEVYDYLTLARWPFLVEATHGFKAGDGDTVFDSIDIKDVSPKER</sequence>
<name>A0ABS5BP02_9BACT</name>
<protein>
    <submittedName>
        <fullName evidence="2">Uncharacterized protein</fullName>
    </submittedName>
</protein>